<feature type="region of interest" description="Disordered" evidence="1">
    <location>
        <begin position="1"/>
        <end position="20"/>
    </location>
</feature>
<dbReference type="PANTHER" id="PTHR38248:SF2">
    <property type="entry name" value="FUNK1 11"/>
    <property type="match status" value="1"/>
</dbReference>
<name>A0AAD4BFD3_BOLED</name>
<dbReference type="PROSITE" id="PS50011">
    <property type="entry name" value="PROTEIN_KINASE_DOM"/>
    <property type="match status" value="1"/>
</dbReference>
<evidence type="ECO:0000313" key="4">
    <source>
        <dbReference type="Proteomes" id="UP001194468"/>
    </source>
</evidence>
<evidence type="ECO:0000256" key="1">
    <source>
        <dbReference type="SAM" id="MobiDB-lite"/>
    </source>
</evidence>
<evidence type="ECO:0000313" key="3">
    <source>
        <dbReference type="EMBL" id="KAF8424991.1"/>
    </source>
</evidence>
<comment type="caution">
    <text evidence="3">The sequence shown here is derived from an EMBL/GenBank/DDBJ whole genome shotgun (WGS) entry which is preliminary data.</text>
</comment>
<dbReference type="Proteomes" id="UP001194468">
    <property type="component" value="Unassembled WGS sequence"/>
</dbReference>
<evidence type="ECO:0000259" key="2">
    <source>
        <dbReference type="PROSITE" id="PS50011"/>
    </source>
</evidence>
<dbReference type="GO" id="GO:0005524">
    <property type="term" value="F:ATP binding"/>
    <property type="evidence" value="ECO:0007669"/>
    <property type="project" value="InterPro"/>
</dbReference>
<dbReference type="PANTHER" id="PTHR38248">
    <property type="entry name" value="FUNK1 6"/>
    <property type="match status" value="1"/>
</dbReference>
<feature type="region of interest" description="Disordered" evidence="1">
    <location>
        <begin position="28"/>
        <end position="50"/>
    </location>
</feature>
<reference evidence="3" key="2">
    <citation type="journal article" date="2020" name="Nat. Commun.">
        <title>Large-scale genome sequencing of mycorrhizal fungi provides insights into the early evolution of symbiotic traits.</title>
        <authorList>
            <person name="Miyauchi S."/>
            <person name="Kiss E."/>
            <person name="Kuo A."/>
            <person name="Drula E."/>
            <person name="Kohler A."/>
            <person name="Sanchez-Garcia M."/>
            <person name="Morin E."/>
            <person name="Andreopoulos B."/>
            <person name="Barry K.W."/>
            <person name="Bonito G."/>
            <person name="Buee M."/>
            <person name="Carver A."/>
            <person name="Chen C."/>
            <person name="Cichocki N."/>
            <person name="Clum A."/>
            <person name="Culley D."/>
            <person name="Crous P.W."/>
            <person name="Fauchery L."/>
            <person name="Girlanda M."/>
            <person name="Hayes R.D."/>
            <person name="Keri Z."/>
            <person name="LaButti K."/>
            <person name="Lipzen A."/>
            <person name="Lombard V."/>
            <person name="Magnuson J."/>
            <person name="Maillard F."/>
            <person name="Murat C."/>
            <person name="Nolan M."/>
            <person name="Ohm R.A."/>
            <person name="Pangilinan J."/>
            <person name="Pereira M.F."/>
            <person name="Perotto S."/>
            <person name="Peter M."/>
            <person name="Pfister S."/>
            <person name="Riley R."/>
            <person name="Sitrit Y."/>
            <person name="Stielow J.B."/>
            <person name="Szollosi G."/>
            <person name="Zifcakova L."/>
            <person name="Stursova M."/>
            <person name="Spatafora J.W."/>
            <person name="Tedersoo L."/>
            <person name="Vaario L.M."/>
            <person name="Yamada A."/>
            <person name="Yan M."/>
            <person name="Wang P."/>
            <person name="Xu J."/>
            <person name="Bruns T."/>
            <person name="Baldrian P."/>
            <person name="Vilgalys R."/>
            <person name="Dunand C."/>
            <person name="Henrissat B."/>
            <person name="Grigoriev I.V."/>
            <person name="Hibbett D."/>
            <person name="Nagy L.G."/>
            <person name="Martin F.M."/>
        </authorList>
    </citation>
    <scope>NUCLEOTIDE SEQUENCE</scope>
    <source>
        <strain evidence="3">BED1</strain>
    </source>
</reference>
<gene>
    <name evidence="3" type="ORF">L210DRAFT_3225698</name>
</gene>
<dbReference type="AlphaFoldDB" id="A0AAD4BFD3"/>
<keyword evidence="4" id="KW-1185">Reference proteome</keyword>
<protein>
    <recommendedName>
        <fullName evidence="2">Protein kinase domain-containing protein</fullName>
    </recommendedName>
</protein>
<feature type="domain" description="Protein kinase" evidence="2">
    <location>
        <begin position="309"/>
        <end position="613"/>
    </location>
</feature>
<reference evidence="3" key="1">
    <citation type="submission" date="2019-10" db="EMBL/GenBank/DDBJ databases">
        <authorList>
            <consortium name="DOE Joint Genome Institute"/>
            <person name="Kuo A."/>
            <person name="Miyauchi S."/>
            <person name="Kiss E."/>
            <person name="Drula E."/>
            <person name="Kohler A."/>
            <person name="Sanchez-Garcia M."/>
            <person name="Andreopoulos B."/>
            <person name="Barry K.W."/>
            <person name="Bonito G."/>
            <person name="Buee M."/>
            <person name="Carver A."/>
            <person name="Chen C."/>
            <person name="Cichocki N."/>
            <person name="Clum A."/>
            <person name="Culley D."/>
            <person name="Crous P.W."/>
            <person name="Fauchery L."/>
            <person name="Girlanda M."/>
            <person name="Hayes R."/>
            <person name="Keri Z."/>
            <person name="LaButti K."/>
            <person name="Lipzen A."/>
            <person name="Lombard V."/>
            <person name="Magnuson J."/>
            <person name="Maillard F."/>
            <person name="Morin E."/>
            <person name="Murat C."/>
            <person name="Nolan M."/>
            <person name="Ohm R."/>
            <person name="Pangilinan J."/>
            <person name="Pereira M."/>
            <person name="Perotto S."/>
            <person name="Peter M."/>
            <person name="Riley R."/>
            <person name="Sitrit Y."/>
            <person name="Stielow B."/>
            <person name="Szollosi G."/>
            <person name="Zifcakova L."/>
            <person name="Stursova M."/>
            <person name="Spatafora J.W."/>
            <person name="Tedersoo L."/>
            <person name="Vaario L.-M."/>
            <person name="Yamada A."/>
            <person name="Yan M."/>
            <person name="Wang P."/>
            <person name="Xu J."/>
            <person name="Bruns T."/>
            <person name="Baldrian P."/>
            <person name="Vilgalys R."/>
            <person name="Henrissat B."/>
            <person name="Grigoriev I.V."/>
            <person name="Hibbett D."/>
            <person name="Nagy L.G."/>
            <person name="Martin F.M."/>
        </authorList>
    </citation>
    <scope>NUCLEOTIDE SEQUENCE</scope>
    <source>
        <strain evidence="3">BED1</strain>
    </source>
</reference>
<dbReference type="Gene3D" id="1.10.510.10">
    <property type="entry name" value="Transferase(Phosphotransferase) domain 1"/>
    <property type="match status" value="1"/>
</dbReference>
<dbReference type="SUPFAM" id="SSF56112">
    <property type="entry name" value="Protein kinase-like (PK-like)"/>
    <property type="match status" value="1"/>
</dbReference>
<accession>A0AAD4BFD3</accession>
<dbReference type="InterPro" id="IPR000719">
    <property type="entry name" value="Prot_kinase_dom"/>
</dbReference>
<proteinExistence type="predicted"/>
<dbReference type="GO" id="GO:0004672">
    <property type="term" value="F:protein kinase activity"/>
    <property type="evidence" value="ECO:0007669"/>
    <property type="project" value="InterPro"/>
</dbReference>
<dbReference type="EMBL" id="WHUW01000099">
    <property type="protein sequence ID" value="KAF8424991.1"/>
    <property type="molecule type" value="Genomic_DNA"/>
</dbReference>
<feature type="compositionally biased region" description="Polar residues" evidence="1">
    <location>
        <begin position="34"/>
        <end position="49"/>
    </location>
</feature>
<organism evidence="3 4">
    <name type="scientific">Boletus edulis BED1</name>
    <dbReference type="NCBI Taxonomy" id="1328754"/>
    <lineage>
        <taxon>Eukaryota</taxon>
        <taxon>Fungi</taxon>
        <taxon>Dikarya</taxon>
        <taxon>Basidiomycota</taxon>
        <taxon>Agaricomycotina</taxon>
        <taxon>Agaricomycetes</taxon>
        <taxon>Agaricomycetidae</taxon>
        <taxon>Boletales</taxon>
        <taxon>Boletineae</taxon>
        <taxon>Boletaceae</taxon>
        <taxon>Boletoideae</taxon>
        <taxon>Boletus</taxon>
    </lineage>
</organism>
<dbReference type="InterPro" id="IPR040976">
    <property type="entry name" value="Pkinase_fungal"/>
</dbReference>
<sequence length="638" mass="72155">MNRHMAHNSGKPIVPSGVSSDCITEACEPREQTPMPSESTHLSVPSSTPVKKDKPVQAFFSTLTQYRNPVLNSIGRQMKNSFVGPMPTDVFLEEFLPTSLIPGYKRVETYRPLKSFKKTCAATGELAMYSPFLEEMEQFAPQLHLVDTHARGDKSNGYSFEIKPDICIYHKSLGTTVPSHCDVDQLDMFVEFKWYNYDDPFLAPSESVSRNEAEFIGPSDSHRDTIGQMAAYAAAQLASQFRTHAFSVFVLRDQARIIRWDREGAIVTEPIPYNTNTLLAEFFSRFSQAPPELRGVDTTIVEATNNEALRARKKLGLGSDVRMFKTSVPTTDGSQLTIVFAKPPSRPSIPACRATRACPAYDISGDRLIFFKDSWRIAADDIIPEGKIYEELCEKGVHFVPRCLASGDVKSWAKQKTQTKRHSSSPWACQKDLHLLAHCHYRLILDIVGENLMDFCSSKELVQAIHDALIAHKEAFIVGYIHRDISPGNIVIFNGHGYLIDWDLAKLVKLSQPRRATRTGTWQFMSARLVEDTTAHHTYKDDLESALWVLLWTALMFIKSTFDTVTLSSFIRRTFESGPADQRPRRPLQRHLSRTDSWREGCLRRTEVSTCWFFPAPECTRTHPLPPSCHIKSETGRP</sequence>
<dbReference type="Pfam" id="PF17667">
    <property type="entry name" value="Pkinase_fungal"/>
    <property type="match status" value="1"/>
</dbReference>
<dbReference type="InterPro" id="IPR011009">
    <property type="entry name" value="Kinase-like_dom_sf"/>
</dbReference>